<protein>
    <submittedName>
        <fullName evidence="1">Uncharacterized protein</fullName>
    </submittedName>
</protein>
<name>A0A9P4IN49_9PEZI</name>
<dbReference type="AlphaFoldDB" id="A0A9P4IN49"/>
<dbReference type="EMBL" id="ML978123">
    <property type="protein sequence ID" value="KAF2102293.1"/>
    <property type="molecule type" value="Genomic_DNA"/>
</dbReference>
<proteinExistence type="predicted"/>
<accession>A0A9P4IN49</accession>
<keyword evidence="2" id="KW-1185">Reference proteome</keyword>
<evidence type="ECO:0000313" key="2">
    <source>
        <dbReference type="Proteomes" id="UP000799772"/>
    </source>
</evidence>
<comment type="caution">
    <text evidence="1">The sequence shown here is derived from an EMBL/GenBank/DDBJ whole genome shotgun (WGS) entry which is preliminary data.</text>
</comment>
<dbReference type="OrthoDB" id="3515484at2759"/>
<evidence type="ECO:0000313" key="1">
    <source>
        <dbReference type="EMBL" id="KAF2102293.1"/>
    </source>
</evidence>
<sequence>MRNDCIAKLNLAITLALVSISFATATPHILYPRKGKPTGGPAFANLTVFTGGSFSCSSKSDKILNDGSAGTATSVSITEEGCSELPINDQNLIQVEMTALPRSNSEGCYLQLFTQDGCGFILSQDFWGTAIPGIDPGSTLGCTQVPAGFTFGGAALNCG</sequence>
<dbReference type="Proteomes" id="UP000799772">
    <property type="component" value="Unassembled WGS sequence"/>
</dbReference>
<gene>
    <name evidence="1" type="ORF">NA57DRAFT_73722</name>
</gene>
<reference evidence="1" key="1">
    <citation type="journal article" date="2020" name="Stud. Mycol.">
        <title>101 Dothideomycetes genomes: a test case for predicting lifestyles and emergence of pathogens.</title>
        <authorList>
            <person name="Haridas S."/>
            <person name="Albert R."/>
            <person name="Binder M."/>
            <person name="Bloem J."/>
            <person name="Labutti K."/>
            <person name="Salamov A."/>
            <person name="Andreopoulos B."/>
            <person name="Baker S."/>
            <person name="Barry K."/>
            <person name="Bills G."/>
            <person name="Bluhm B."/>
            <person name="Cannon C."/>
            <person name="Castanera R."/>
            <person name="Culley D."/>
            <person name="Daum C."/>
            <person name="Ezra D."/>
            <person name="Gonzalez J."/>
            <person name="Henrissat B."/>
            <person name="Kuo A."/>
            <person name="Liang C."/>
            <person name="Lipzen A."/>
            <person name="Lutzoni F."/>
            <person name="Magnuson J."/>
            <person name="Mondo S."/>
            <person name="Nolan M."/>
            <person name="Ohm R."/>
            <person name="Pangilinan J."/>
            <person name="Park H.-J."/>
            <person name="Ramirez L."/>
            <person name="Alfaro M."/>
            <person name="Sun H."/>
            <person name="Tritt A."/>
            <person name="Yoshinaga Y."/>
            <person name="Zwiers L.-H."/>
            <person name="Turgeon B."/>
            <person name="Goodwin S."/>
            <person name="Spatafora J."/>
            <person name="Crous P."/>
            <person name="Grigoriev I."/>
        </authorList>
    </citation>
    <scope>NUCLEOTIDE SEQUENCE</scope>
    <source>
        <strain evidence="1">CBS 133067</strain>
    </source>
</reference>
<organism evidence="1 2">
    <name type="scientific">Rhizodiscina lignyota</name>
    <dbReference type="NCBI Taxonomy" id="1504668"/>
    <lineage>
        <taxon>Eukaryota</taxon>
        <taxon>Fungi</taxon>
        <taxon>Dikarya</taxon>
        <taxon>Ascomycota</taxon>
        <taxon>Pezizomycotina</taxon>
        <taxon>Dothideomycetes</taxon>
        <taxon>Pleosporomycetidae</taxon>
        <taxon>Aulographales</taxon>
        <taxon>Rhizodiscinaceae</taxon>
        <taxon>Rhizodiscina</taxon>
    </lineage>
</organism>